<dbReference type="InterPro" id="IPR011990">
    <property type="entry name" value="TPR-like_helical_dom_sf"/>
</dbReference>
<feature type="chain" id="PRO_5047221751" evidence="3">
    <location>
        <begin position="24"/>
        <end position="174"/>
    </location>
</feature>
<evidence type="ECO:0000256" key="3">
    <source>
        <dbReference type="SAM" id="SignalP"/>
    </source>
</evidence>
<comment type="caution">
    <text evidence="4">The sequence shown here is derived from an EMBL/GenBank/DDBJ whole genome shotgun (WGS) entry which is preliminary data.</text>
</comment>
<organism evidence="4 5">
    <name type="scientific">Sphingomonas rustica</name>
    <dbReference type="NCBI Taxonomy" id="3103142"/>
    <lineage>
        <taxon>Bacteria</taxon>
        <taxon>Pseudomonadati</taxon>
        <taxon>Pseudomonadota</taxon>
        <taxon>Alphaproteobacteria</taxon>
        <taxon>Sphingomonadales</taxon>
        <taxon>Sphingomonadaceae</taxon>
        <taxon>Sphingomonas</taxon>
    </lineage>
</organism>
<dbReference type="PROSITE" id="PS50005">
    <property type="entry name" value="TPR"/>
    <property type="match status" value="2"/>
</dbReference>
<protein>
    <submittedName>
        <fullName evidence="4">Tetratricopeptide repeat protein</fullName>
    </submittedName>
</protein>
<evidence type="ECO:0000313" key="5">
    <source>
        <dbReference type="Proteomes" id="UP001427805"/>
    </source>
</evidence>
<dbReference type="PANTHER" id="PTHR23082">
    <property type="entry name" value="TRANSCRIPTION INITIATION FACTOR IIIC TFIIIC , POLYPEPTIDE 3-RELATED"/>
    <property type="match status" value="1"/>
</dbReference>
<dbReference type="InterPro" id="IPR019734">
    <property type="entry name" value="TPR_rpt"/>
</dbReference>
<proteinExistence type="predicted"/>
<evidence type="ECO:0000256" key="2">
    <source>
        <dbReference type="SAM" id="MobiDB-lite"/>
    </source>
</evidence>
<accession>A0ABV0B5P7</accession>
<keyword evidence="1" id="KW-0802">TPR repeat</keyword>
<feature type="repeat" description="TPR" evidence="1">
    <location>
        <begin position="34"/>
        <end position="67"/>
    </location>
</feature>
<feature type="region of interest" description="Disordered" evidence="2">
    <location>
        <begin position="151"/>
        <end position="174"/>
    </location>
</feature>
<dbReference type="SUPFAM" id="SSF48452">
    <property type="entry name" value="TPR-like"/>
    <property type="match status" value="1"/>
</dbReference>
<name>A0ABV0B5P7_9SPHN</name>
<evidence type="ECO:0000256" key="1">
    <source>
        <dbReference type="PROSITE-ProRule" id="PRU00339"/>
    </source>
</evidence>
<dbReference type="SMART" id="SM00028">
    <property type="entry name" value="TPR"/>
    <property type="match status" value="2"/>
</dbReference>
<dbReference type="Proteomes" id="UP001427805">
    <property type="component" value="Unassembled WGS sequence"/>
</dbReference>
<sequence length="174" mass="18055">MRFTAISAALALMLLSVSSALVAQRPDDQIDPRSIALVSEGRAAQTAGNFDRATDAYESALAIDPRNREAFTALAEVANARGLPGKAIRMYGEALRLEPNDVQALRGQGVAMVQKGAVERANQNLAKIKTICGTKACADGTILAAAIAKGPPVTTTAAAEPTPATPDKPEASKQ</sequence>
<dbReference type="RefSeq" id="WP_346245919.1">
    <property type="nucleotide sequence ID" value="NZ_JBDIZK010000003.1"/>
</dbReference>
<dbReference type="EMBL" id="JBDIZK010000003">
    <property type="protein sequence ID" value="MEN3746928.1"/>
    <property type="molecule type" value="Genomic_DNA"/>
</dbReference>
<gene>
    <name evidence="4" type="ORF">TPR58_07100</name>
</gene>
<evidence type="ECO:0000313" key="4">
    <source>
        <dbReference type="EMBL" id="MEN3746928.1"/>
    </source>
</evidence>
<reference evidence="4 5" key="1">
    <citation type="submission" date="2024-05" db="EMBL/GenBank/DDBJ databases">
        <title>Sphingomonas sp. HF-S3 16S ribosomal RNA gene Genome sequencing and assembly.</title>
        <authorList>
            <person name="Lee H."/>
        </authorList>
    </citation>
    <scope>NUCLEOTIDE SEQUENCE [LARGE SCALE GENOMIC DNA]</scope>
    <source>
        <strain evidence="4 5">HF-S3</strain>
    </source>
</reference>
<dbReference type="Pfam" id="PF14559">
    <property type="entry name" value="TPR_19"/>
    <property type="match status" value="1"/>
</dbReference>
<dbReference type="Gene3D" id="1.25.40.10">
    <property type="entry name" value="Tetratricopeptide repeat domain"/>
    <property type="match status" value="1"/>
</dbReference>
<feature type="repeat" description="TPR" evidence="1">
    <location>
        <begin position="68"/>
        <end position="101"/>
    </location>
</feature>
<dbReference type="PANTHER" id="PTHR23082:SF0">
    <property type="entry name" value="GENERAL TRANSCRIPTION FACTOR 3C POLYPEPTIDE 3"/>
    <property type="match status" value="1"/>
</dbReference>
<keyword evidence="5" id="KW-1185">Reference proteome</keyword>
<dbReference type="InterPro" id="IPR039340">
    <property type="entry name" value="Tfc4/TFIIIC-102/Sfc4"/>
</dbReference>
<feature type="signal peptide" evidence="3">
    <location>
        <begin position="1"/>
        <end position="23"/>
    </location>
</feature>
<keyword evidence="3" id="KW-0732">Signal</keyword>
<feature type="compositionally biased region" description="Low complexity" evidence="2">
    <location>
        <begin position="151"/>
        <end position="162"/>
    </location>
</feature>